<dbReference type="RefSeq" id="WP_101299642.1">
    <property type="nucleotide sequence ID" value="NZ_CP025197.1"/>
</dbReference>
<proteinExistence type="predicted"/>
<accession>A0A2K9DZA1</accession>
<protein>
    <recommendedName>
        <fullName evidence="2">DUF4020 domain-containing protein</fullName>
    </recommendedName>
</protein>
<feature type="domain" description="DUF4020" evidence="2">
    <location>
        <begin position="144"/>
        <end position="240"/>
    </location>
</feature>
<dbReference type="InterPro" id="IPR025093">
    <property type="entry name" value="DUF4020"/>
</dbReference>
<organism evidence="3 4">
    <name type="scientific">Acetivibrio saccincola</name>
    <dbReference type="NCBI Taxonomy" id="1677857"/>
    <lineage>
        <taxon>Bacteria</taxon>
        <taxon>Bacillati</taxon>
        <taxon>Bacillota</taxon>
        <taxon>Clostridia</taxon>
        <taxon>Eubacteriales</taxon>
        <taxon>Oscillospiraceae</taxon>
        <taxon>Acetivibrio</taxon>
    </lineage>
</organism>
<sequence length="324" mass="38134">MKKANTYLLSNNLIMSIFRIFIIIMEDDKKLASSLANKLFDFVEEVTIDESKFSMGAKSIIAREYAFINYYRPALADRMIESFDINIDRDCARLMWEEFLKMGKCNDGVIKKLFDNFKKLYSDISTEDDDYIEAFCDKAVYIAIFCEIDETKDKKWIIEMMSVVSDHVRAIFAKVLRRELSSLDTNKNDRLWDDWIRDYFSNRNRNIPIKLSTSEINEMMYWVFCFDKYFNEVVEYITQNDISFNIFIIHALWNEGRDLINKHPDSVGKYFYHLIKGVSALCAPYEKNLITKFSGKILNSVNDSIVRNLIVEELVRLGIKIADM</sequence>
<dbReference type="EMBL" id="CP025197">
    <property type="protein sequence ID" value="AUG56847.1"/>
    <property type="molecule type" value="Genomic_DNA"/>
</dbReference>
<keyword evidence="4" id="KW-1185">Reference proteome</keyword>
<keyword evidence="1" id="KW-0472">Membrane</keyword>
<evidence type="ECO:0000256" key="1">
    <source>
        <dbReference type="SAM" id="Phobius"/>
    </source>
</evidence>
<dbReference type="Pfam" id="PF13212">
    <property type="entry name" value="DUF4020"/>
    <property type="match status" value="1"/>
</dbReference>
<keyword evidence="1" id="KW-0812">Transmembrane</keyword>
<dbReference type="KEGG" id="hsc:HVS_04550"/>
<gene>
    <name evidence="3" type="ORF">HVS_04550</name>
</gene>
<evidence type="ECO:0000259" key="2">
    <source>
        <dbReference type="Pfam" id="PF13212"/>
    </source>
</evidence>
<reference evidence="3 4" key="1">
    <citation type="submission" date="2017-12" db="EMBL/GenBank/DDBJ databases">
        <title>Complete genome sequence of Herbivorax saccincola GGR1, a novel Cellulosome-producing hydrolytic bacterium in a thermophilic biogas plant, established by Illumina and Nanopore MinION sequencing.</title>
        <authorList>
            <person name="Pechtl A."/>
            <person name="Ruckert C."/>
            <person name="Koeck D.E."/>
            <person name="Maus I."/>
            <person name="Winkler A."/>
            <person name="Kalinowski J."/>
            <person name="Puhler A."/>
            <person name="Schwarz W.W."/>
            <person name="Zverlov V.V."/>
            <person name="Schluter A."/>
            <person name="Liebl W."/>
        </authorList>
    </citation>
    <scope>NUCLEOTIDE SEQUENCE [LARGE SCALE GENOMIC DNA]</scope>
    <source>
        <strain evidence="4">SR1</strain>
    </source>
</reference>
<dbReference type="AlphaFoldDB" id="A0A2K9DZA1"/>
<evidence type="ECO:0000313" key="4">
    <source>
        <dbReference type="Proteomes" id="UP000233534"/>
    </source>
</evidence>
<keyword evidence="1" id="KW-1133">Transmembrane helix</keyword>
<dbReference type="Proteomes" id="UP000233534">
    <property type="component" value="Chromosome"/>
</dbReference>
<name>A0A2K9DZA1_9FIRM</name>
<feature type="transmembrane region" description="Helical" evidence="1">
    <location>
        <begin position="7"/>
        <end position="25"/>
    </location>
</feature>
<evidence type="ECO:0000313" key="3">
    <source>
        <dbReference type="EMBL" id="AUG56847.1"/>
    </source>
</evidence>